<dbReference type="Pfam" id="PF13850">
    <property type="entry name" value="ERGIC_N"/>
    <property type="match status" value="1"/>
</dbReference>
<gene>
    <name evidence="8" type="ORF">BB561_001049</name>
</gene>
<name>A0A2T9YWG8_9FUNG</name>
<sequence length="362" mass="40680">MTPVTQSFGEKQLFNDNMGFLDTFRKMDMFTKVEASHQNSTTHGGVMSIVVAAIIFFVSFLEISEYFKYQESHHFVVDNSIDHMLAINFDITVNSKCSALSLDLTDLSGSFKNIKSTMKREDATQLGINHHLSLKHKDQDHIHDIIRLSSKKIRPKRFSAELKNTPKTACRFYGTVLTNKVKGSIQITGVGRGLFRTFAIGDNNFTHVIDELSFGTFYPSLVNPLDNTYQVSEQGHFCMDSFLYSVSVIPTIYKGIDGTELPTNQYSVHQQTVPIKTPFDNPGIFISYDIEPIMVKVSEVRVPFTKFLIKLCSIIGGIFVTTGIFLRILDFKPSSLKKTIPQKNNYGIIDSKVTAASNALIL</sequence>
<evidence type="ECO:0008006" key="10">
    <source>
        <dbReference type="Google" id="ProtNLM"/>
    </source>
</evidence>
<dbReference type="InterPro" id="IPR045888">
    <property type="entry name" value="Erv"/>
</dbReference>
<dbReference type="PANTHER" id="PTHR10984">
    <property type="entry name" value="ENDOPLASMIC RETICULUM-GOLGI INTERMEDIATE COMPARTMENT PROTEIN"/>
    <property type="match status" value="1"/>
</dbReference>
<feature type="transmembrane region" description="Helical" evidence="5">
    <location>
        <begin position="45"/>
        <end position="63"/>
    </location>
</feature>
<accession>A0A2T9YWG8</accession>
<proteinExistence type="predicted"/>
<dbReference type="GO" id="GO:0030134">
    <property type="term" value="C:COPII-coated ER to Golgi transport vesicle"/>
    <property type="evidence" value="ECO:0007669"/>
    <property type="project" value="TreeGrafter"/>
</dbReference>
<evidence type="ECO:0000259" key="6">
    <source>
        <dbReference type="Pfam" id="PF07970"/>
    </source>
</evidence>
<keyword evidence="3 5" id="KW-1133">Transmembrane helix</keyword>
<dbReference type="Pfam" id="PF07970">
    <property type="entry name" value="COPIIcoated_ERV"/>
    <property type="match status" value="1"/>
</dbReference>
<reference evidence="8 9" key="1">
    <citation type="journal article" date="2018" name="MBio">
        <title>Comparative Genomics Reveals the Core Gene Toolbox for the Fungus-Insect Symbiosis.</title>
        <authorList>
            <person name="Wang Y."/>
            <person name="Stata M."/>
            <person name="Wang W."/>
            <person name="Stajich J.E."/>
            <person name="White M.M."/>
            <person name="Moncalvo J.M."/>
        </authorList>
    </citation>
    <scope>NUCLEOTIDE SEQUENCE [LARGE SCALE GENOMIC DNA]</scope>
    <source>
        <strain evidence="8 9">SWE-8-4</strain>
    </source>
</reference>
<dbReference type="GO" id="GO:0005789">
    <property type="term" value="C:endoplasmic reticulum membrane"/>
    <property type="evidence" value="ECO:0007669"/>
    <property type="project" value="TreeGrafter"/>
</dbReference>
<feature type="transmembrane region" description="Helical" evidence="5">
    <location>
        <begin position="307"/>
        <end position="329"/>
    </location>
</feature>
<organism evidence="8 9">
    <name type="scientific">Smittium simulii</name>
    <dbReference type="NCBI Taxonomy" id="133385"/>
    <lineage>
        <taxon>Eukaryota</taxon>
        <taxon>Fungi</taxon>
        <taxon>Fungi incertae sedis</taxon>
        <taxon>Zoopagomycota</taxon>
        <taxon>Kickxellomycotina</taxon>
        <taxon>Harpellomycetes</taxon>
        <taxon>Harpellales</taxon>
        <taxon>Legeriomycetaceae</taxon>
        <taxon>Smittium</taxon>
    </lineage>
</organism>
<keyword evidence="4 5" id="KW-0472">Membrane</keyword>
<dbReference type="InterPro" id="IPR012936">
    <property type="entry name" value="Erv_C"/>
</dbReference>
<evidence type="ECO:0000313" key="9">
    <source>
        <dbReference type="Proteomes" id="UP000245383"/>
    </source>
</evidence>
<dbReference type="STRING" id="133385.A0A2T9YWG8"/>
<dbReference type="EMBL" id="MBFR01000027">
    <property type="protein sequence ID" value="PVU96644.1"/>
    <property type="molecule type" value="Genomic_DNA"/>
</dbReference>
<dbReference type="GO" id="GO:0006890">
    <property type="term" value="P:retrograde vesicle-mediated transport, Golgi to endoplasmic reticulum"/>
    <property type="evidence" value="ECO:0007669"/>
    <property type="project" value="TreeGrafter"/>
</dbReference>
<evidence type="ECO:0000256" key="4">
    <source>
        <dbReference type="ARBA" id="ARBA00023136"/>
    </source>
</evidence>
<keyword evidence="2 5" id="KW-0812">Transmembrane</keyword>
<dbReference type="OrthoDB" id="5541786at2759"/>
<keyword evidence="9" id="KW-1185">Reference proteome</keyword>
<evidence type="ECO:0000256" key="1">
    <source>
        <dbReference type="ARBA" id="ARBA00004370"/>
    </source>
</evidence>
<comment type="caution">
    <text evidence="8">The sequence shown here is derived from an EMBL/GenBank/DDBJ whole genome shotgun (WGS) entry which is preliminary data.</text>
</comment>
<comment type="subcellular location">
    <subcellularLocation>
        <location evidence="1">Membrane</location>
    </subcellularLocation>
</comment>
<evidence type="ECO:0000256" key="2">
    <source>
        <dbReference type="ARBA" id="ARBA00022692"/>
    </source>
</evidence>
<evidence type="ECO:0000259" key="7">
    <source>
        <dbReference type="Pfam" id="PF13850"/>
    </source>
</evidence>
<feature type="domain" description="Endoplasmic reticulum vesicle transporter N-terminal" evidence="7">
    <location>
        <begin position="24"/>
        <end position="110"/>
    </location>
</feature>
<dbReference type="AlphaFoldDB" id="A0A2T9YWG8"/>
<evidence type="ECO:0000313" key="8">
    <source>
        <dbReference type="EMBL" id="PVU96644.1"/>
    </source>
</evidence>
<evidence type="ECO:0000256" key="3">
    <source>
        <dbReference type="ARBA" id="ARBA00022989"/>
    </source>
</evidence>
<dbReference type="GO" id="GO:0006888">
    <property type="term" value="P:endoplasmic reticulum to Golgi vesicle-mediated transport"/>
    <property type="evidence" value="ECO:0007669"/>
    <property type="project" value="TreeGrafter"/>
</dbReference>
<dbReference type="PANTHER" id="PTHR10984:SF81">
    <property type="entry name" value="ER-DERIVED VESICLES PROTEIN ERV41"/>
    <property type="match status" value="1"/>
</dbReference>
<protein>
    <recommendedName>
        <fullName evidence="10">Endoplasmic reticulum vesicle transporter C-terminal domain-containing protein</fullName>
    </recommendedName>
</protein>
<feature type="domain" description="Endoplasmic reticulum vesicle transporter C-terminal" evidence="6">
    <location>
        <begin position="158"/>
        <end position="324"/>
    </location>
</feature>
<dbReference type="GO" id="GO:0000139">
    <property type="term" value="C:Golgi membrane"/>
    <property type="evidence" value="ECO:0007669"/>
    <property type="project" value="TreeGrafter"/>
</dbReference>
<evidence type="ECO:0000256" key="5">
    <source>
        <dbReference type="SAM" id="Phobius"/>
    </source>
</evidence>
<dbReference type="InterPro" id="IPR039542">
    <property type="entry name" value="Erv_N"/>
</dbReference>
<dbReference type="Proteomes" id="UP000245383">
    <property type="component" value="Unassembled WGS sequence"/>
</dbReference>